<organism evidence="1 2">
    <name type="scientific">Cytobacillus oceanisediminis 2691</name>
    <dbReference type="NCBI Taxonomy" id="1196031"/>
    <lineage>
        <taxon>Bacteria</taxon>
        <taxon>Bacillati</taxon>
        <taxon>Bacillota</taxon>
        <taxon>Bacilli</taxon>
        <taxon>Bacillales</taxon>
        <taxon>Bacillaceae</taxon>
        <taxon>Cytobacillus</taxon>
    </lineage>
</organism>
<protein>
    <submittedName>
        <fullName evidence="1">Uncharacterized protein</fullName>
    </submittedName>
</protein>
<accession>A0A160MFV5</accession>
<dbReference type="eggNOG" id="ENOG5033JDD">
    <property type="taxonomic scope" value="Bacteria"/>
</dbReference>
<reference evidence="1 2" key="1">
    <citation type="submission" date="2016-04" db="EMBL/GenBank/DDBJ databases">
        <title>Complete genome sequence of Bacillus oceanisediminis strain 2691.</title>
        <authorList>
            <person name="Jeong H."/>
            <person name="Kim H.J."/>
            <person name="Lee D.-W."/>
        </authorList>
    </citation>
    <scope>NUCLEOTIDE SEQUENCE [LARGE SCALE GENOMIC DNA]</scope>
    <source>
        <strain evidence="1 2">2691</strain>
    </source>
</reference>
<dbReference type="Proteomes" id="UP000077856">
    <property type="component" value="Chromosome"/>
</dbReference>
<evidence type="ECO:0000313" key="1">
    <source>
        <dbReference type="EMBL" id="AND41498.1"/>
    </source>
</evidence>
<gene>
    <name evidence="1" type="ORF">A361_20815</name>
</gene>
<sequence>MKILFGVEASYIIQDVPEFMDLIKKETELFDFQQSTFLFEQMAHAEFTRSVLVEAGLFEEFFNLWYIKSGVKGETFDDFAIETDSGFCLFTELLSAFTITGGSAEDVRMAVYQFQEHLVFTAKEEEVPLVYFSELHLKDLIIGIAEAYDIQVSFLDLDK</sequence>
<proteinExistence type="predicted"/>
<dbReference type="STRING" id="1196031.A361_20815"/>
<dbReference type="KEGG" id="bon:A361_20815"/>
<dbReference type="AlphaFoldDB" id="A0A160MFV5"/>
<dbReference type="EMBL" id="CP015506">
    <property type="protein sequence ID" value="AND41498.1"/>
    <property type="molecule type" value="Genomic_DNA"/>
</dbReference>
<name>A0A160MFV5_9BACI</name>
<dbReference type="RefSeq" id="WP_009332941.1">
    <property type="nucleotide sequence ID" value="NZ_CP015506.1"/>
</dbReference>
<evidence type="ECO:0000313" key="2">
    <source>
        <dbReference type="Proteomes" id="UP000077856"/>
    </source>
</evidence>